<feature type="transmembrane region" description="Helical" evidence="8">
    <location>
        <begin position="103"/>
        <end position="124"/>
    </location>
</feature>
<reference evidence="9 10" key="1">
    <citation type="submission" date="2012-09" db="EMBL/GenBank/DDBJ databases">
        <title>The Genome Sequence of Alloiococcus otitis ATCC 51267.</title>
        <authorList>
            <consortium name="The Broad Institute Genome Sequencing Platform"/>
            <person name="Earl A."/>
            <person name="Ward D."/>
            <person name="Feldgarden M."/>
            <person name="Gevers D."/>
            <person name="Huys G."/>
            <person name="Walker B."/>
            <person name="Young S.K."/>
            <person name="Zeng Q."/>
            <person name="Gargeya S."/>
            <person name="Fitzgerald M."/>
            <person name="Haas B."/>
            <person name="Abouelleil A."/>
            <person name="Alvarado L."/>
            <person name="Arachchi H.M."/>
            <person name="Berlin A.M."/>
            <person name="Chapman S.B."/>
            <person name="Goldberg J."/>
            <person name="Griggs A."/>
            <person name="Gujja S."/>
            <person name="Hansen M."/>
            <person name="Howarth C."/>
            <person name="Imamovic A."/>
            <person name="Larimer J."/>
            <person name="McCowen C."/>
            <person name="Montmayeur A."/>
            <person name="Murphy C."/>
            <person name="Neiman D."/>
            <person name="Pearson M."/>
            <person name="Priest M."/>
            <person name="Roberts A."/>
            <person name="Saif S."/>
            <person name="Shea T."/>
            <person name="Sisk P."/>
            <person name="Sykes S."/>
            <person name="Wortman J."/>
            <person name="Nusbaum C."/>
            <person name="Birren B."/>
        </authorList>
    </citation>
    <scope>NUCLEOTIDE SEQUENCE [LARGE SCALE GENOMIC DNA]</scope>
    <source>
        <strain evidence="9 10">ATCC 51267</strain>
    </source>
</reference>
<evidence type="ECO:0000256" key="3">
    <source>
        <dbReference type="ARBA" id="ARBA00022679"/>
    </source>
</evidence>
<evidence type="ECO:0000313" key="9">
    <source>
        <dbReference type="EMBL" id="EKU92995.1"/>
    </source>
</evidence>
<proteinExistence type="predicted"/>
<evidence type="ECO:0000256" key="2">
    <source>
        <dbReference type="ARBA" id="ARBA00022475"/>
    </source>
</evidence>
<keyword evidence="7" id="KW-0460">Magnesium</keyword>
<dbReference type="PANTHER" id="PTHR22926:SF3">
    <property type="entry name" value="UNDECAPRENYL-PHOSPHATE ALPHA-N-ACETYLGLUCOSAMINYL 1-PHOSPHATE TRANSFERASE"/>
    <property type="match status" value="1"/>
</dbReference>
<evidence type="ECO:0000256" key="4">
    <source>
        <dbReference type="ARBA" id="ARBA00022692"/>
    </source>
</evidence>
<protein>
    <recommendedName>
        <fullName evidence="11">UDP-N-acetylglucosamine:undecaprenyl-P N-acetylglucosaminyl 1-P transferase</fullName>
    </recommendedName>
</protein>
<feature type="transmembrane region" description="Helical" evidence="8">
    <location>
        <begin position="188"/>
        <end position="207"/>
    </location>
</feature>
<dbReference type="GO" id="GO:0009103">
    <property type="term" value="P:lipopolysaccharide biosynthetic process"/>
    <property type="evidence" value="ECO:0007669"/>
    <property type="project" value="TreeGrafter"/>
</dbReference>
<dbReference type="STRING" id="883081.HMPREF9698_01301"/>
<dbReference type="GO" id="GO:0016780">
    <property type="term" value="F:phosphotransferase activity, for other substituted phosphate groups"/>
    <property type="evidence" value="ECO:0007669"/>
    <property type="project" value="InterPro"/>
</dbReference>
<sequence length="368" mass="40690">MYNMYEVIIYCIMAILMAFALTPLVRRLAFKLGAVDYPNQRRVNTQPMPSLGGLAIYVTFFFIIFFLQPIQLRQSLPLFIAATIVVATGLIDDIKEISPKAKLLGIVIAALFIVLINDLTVARFTLPLIGPVNLPFWLGLPATLLWVVAITNAINLVDGLDGLASGVSAIALTTMGLISFFFLGANSYLATILIYSLVGSILGFLPWNFNPARIYLGDTGALFLGFMISVFSLYSLKNVTLVSLIIPIVILGMPITDTVYAMLRRKLNKKPISSADKNHMHHRLMSLGLTHRQTVLFIYAIAAIFSITALLYPISSYLGNILITLLLLLGVEIFVEMIGLVGEDRRPLVKTIRAFARKINRKGKKNHD</sequence>
<dbReference type="HOGENOM" id="CLU_023982_2_4_9"/>
<feature type="transmembrane region" description="Helical" evidence="8">
    <location>
        <begin position="240"/>
        <end position="263"/>
    </location>
</feature>
<feature type="transmembrane region" description="Helical" evidence="8">
    <location>
        <begin position="295"/>
        <end position="315"/>
    </location>
</feature>
<dbReference type="PATRIC" id="fig|883081.3.peg.1478"/>
<accession>K9EUX2</accession>
<evidence type="ECO:0000256" key="6">
    <source>
        <dbReference type="ARBA" id="ARBA00023136"/>
    </source>
</evidence>
<dbReference type="EMBL" id="AGXA01000029">
    <property type="protein sequence ID" value="EKU92995.1"/>
    <property type="molecule type" value="Genomic_DNA"/>
</dbReference>
<evidence type="ECO:0000256" key="5">
    <source>
        <dbReference type="ARBA" id="ARBA00022989"/>
    </source>
</evidence>
<dbReference type="AlphaFoldDB" id="K9EUX2"/>
<comment type="subcellular location">
    <subcellularLocation>
        <location evidence="1">Cell membrane</location>
        <topology evidence="1">Multi-pass membrane protein</topology>
    </subcellularLocation>
</comment>
<keyword evidence="2" id="KW-1003">Cell membrane</keyword>
<name>K9EUX2_9LACT</name>
<evidence type="ECO:0000256" key="7">
    <source>
        <dbReference type="PIRSR" id="PIRSR600715-1"/>
    </source>
</evidence>
<dbReference type="GO" id="GO:0071555">
    <property type="term" value="P:cell wall organization"/>
    <property type="evidence" value="ECO:0007669"/>
    <property type="project" value="TreeGrafter"/>
</dbReference>
<evidence type="ECO:0000313" key="10">
    <source>
        <dbReference type="Proteomes" id="UP000009875"/>
    </source>
</evidence>
<feature type="transmembrane region" description="Helical" evidence="8">
    <location>
        <begin position="7"/>
        <end position="29"/>
    </location>
</feature>
<feature type="transmembrane region" description="Helical" evidence="8">
    <location>
        <begin position="136"/>
        <end position="156"/>
    </location>
</feature>
<feature type="binding site" evidence="7">
    <location>
        <position position="155"/>
    </location>
    <ligand>
        <name>Mg(2+)</name>
        <dbReference type="ChEBI" id="CHEBI:18420"/>
    </ligand>
</feature>
<keyword evidence="4 8" id="KW-0812">Transmembrane</keyword>
<dbReference type="PANTHER" id="PTHR22926">
    <property type="entry name" value="PHOSPHO-N-ACETYLMURAMOYL-PENTAPEPTIDE-TRANSFERASE"/>
    <property type="match status" value="1"/>
</dbReference>
<feature type="transmembrane region" description="Helical" evidence="8">
    <location>
        <begin position="163"/>
        <end position="182"/>
    </location>
</feature>
<feature type="transmembrane region" description="Helical" evidence="8">
    <location>
        <begin position="321"/>
        <end position="341"/>
    </location>
</feature>
<comment type="caution">
    <text evidence="9">The sequence shown here is derived from an EMBL/GenBank/DDBJ whole genome shotgun (WGS) entry which is preliminary data.</text>
</comment>
<evidence type="ECO:0008006" key="11">
    <source>
        <dbReference type="Google" id="ProtNLM"/>
    </source>
</evidence>
<dbReference type="Proteomes" id="UP000009875">
    <property type="component" value="Unassembled WGS sequence"/>
</dbReference>
<dbReference type="CDD" id="cd06853">
    <property type="entry name" value="GT_WecA_like"/>
    <property type="match status" value="1"/>
</dbReference>
<keyword evidence="3" id="KW-0808">Transferase</keyword>
<keyword evidence="6 8" id="KW-0472">Membrane</keyword>
<dbReference type="GO" id="GO:0044038">
    <property type="term" value="P:cell wall macromolecule biosynthetic process"/>
    <property type="evidence" value="ECO:0007669"/>
    <property type="project" value="TreeGrafter"/>
</dbReference>
<dbReference type="GO" id="GO:0046872">
    <property type="term" value="F:metal ion binding"/>
    <property type="evidence" value="ECO:0007669"/>
    <property type="project" value="UniProtKB-KW"/>
</dbReference>
<feature type="transmembrane region" description="Helical" evidence="8">
    <location>
        <begin position="214"/>
        <end position="234"/>
    </location>
</feature>
<feature type="transmembrane region" description="Helical" evidence="8">
    <location>
        <begin position="50"/>
        <end position="68"/>
    </location>
</feature>
<dbReference type="GO" id="GO:0005886">
    <property type="term" value="C:plasma membrane"/>
    <property type="evidence" value="ECO:0007669"/>
    <property type="project" value="UniProtKB-SubCell"/>
</dbReference>
<organism evidence="9 10">
    <name type="scientific">Alloiococcus otitis ATCC 51267</name>
    <dbReference type="NCBI Taxonomy" id="883081"/>
    <lineage>
        <taxon>Bacteria</taxon>
        <taxon>Bacillati</taxon>
        <taxon>Bacillota</taxon>
        <taxon>Bacilli</taxon>
        <taxon>Lactobacillales</taxon>
        <taxon>Carnobacteriaceae</taxon>
        <taxon>Alloiococcus</taxon>
    </lineage>
</organism>
<keyword evidence="7" id="KW-0479">Metal-binding</keyword>
<dbReference type="eggNOG" id="COG0472">
    <property type="taxonomic scope" value="Bacteria"/>
</dbReference>
<dbReference type="Pfam" id="PF00953">
    <property type="entry name" value="Glycos_transf_4"/>
    <property type="match status" value="1"/>
</dbReference>
<keyword evidence="5 8" id="KW-1133">Transmembrane helix</keyword>
<gene>
    <name evidence="9" type="ORF">HMPREF9698_01301</name>
</gene>
<dbReference type="OrthoDB" id="9783652at2"/>
<dbReference type="InterPro" id="IPR000715">
    <property type="entry name" value="Glycosyl_transferase_4"/>
</dbReference>
<comment type="cofactor">
    <cofactor evidence="7">
        <name>Mg(2+)</name>
        <dbReference type="ChEBI" id="CHEBI:18420"/>
    </cofactor>
</comment>
<feature type="binding site" evidence="7">
    <location>
        <position position="218"/>
    </location>
    <ligand>
        <name>Mg(2+)</name>
        <dbReference type="ChEBI" id="CHEBI:18420"/>
    </ligand>
</feature>
<evidence type="ECO:0000256" key="1">
    <source>
        <dbReference type="ARBA" id="ARBA00004651"/>
    </source>
</evidence>
<evidence type="ECO:0000256" key="8">
    <source>
        <dbReference type="SAM" id="Phobius"/>
    </source>
</evidence>
<keyword evidence="10" id="KW-1185">Reference proteome</keyword>